<feature type="coiled-coil region" evidence="19">
    <location>
        <begin position="997"/>
        <end position="1043"/>
    </location>
</feature>
<evidence type="ECO:0000256" key="17">
    <source>
        <dbReference type="ARBA" id="ARBA00069790"/>
    </source>
</evidence>
<keyword evidence="15" id="KW-0131">Cell cycle</keyword>
<keyword evidence="10" id="KW-0805">Transcription regulation</keyword>
<dbReference type="GO" id="GO:0000045">
    <property type="term" value="P:autophagosome assembly"/>
    <property type="evidence" value="ECO:0007669"/>
    <property type="project" value="InterPro"/>
</dbReference>
<keyword evidence="14" id="KW-0539">Nucleus</keyword>
<dbReference type="GO" id="GO:0005829">
    <property type="term" value="C:cytosol"/>
    <property type="evidence" value="ECO:0007669"/>
    <property type="project" value="UniProtKB-SubCell"/>
</dbReference>
<dbReference type="GO" id="GO:0000422">
    <property type="term" value="P:autophagy of mitochondrion"/>
    <property type="evidence" value="ECO:0007669"/>
    <property type="project" value="TreeGrafter"/>
</dbReference>
<dbReference type="GO" id="GO:0034727">
    <property type="term" value="P:piecemeal microautophagy of the nucleus"/>
    <property type="evidence" value="ECO:0007669"/>
    <property type="project" value="TreeGrafter"/>
</dbReference>
<evidence type="ECO:0000256" key="16">
    <source>
        <dbReference type="ARBA" id="ARBA00053494"/>
    </source>
</evidence>
<dbReference type="InterPro" id="IPR019460">
    <property type="entry name" value="Atg11_C"/>
</dbReference>
<protein>
    <recommendedName>
        <fullName evidence="17">RB1-inducible coiled-coil protein 1</fullName>
    </recommendedName>
    <alternativeName>
        <fullName evidence="18">FAK family kinase-interacting protein of 200 kDa</fullName>
    </alternativeName>
</protein>
<dbReference type="GO" id="GO:0015031">
    <property type="term" value="P:protein transport"/>
    <property type="evidence" value="ECO:0007669"/>
    <property type="project" value="UniProtKB-KW"/>
</dbReference>
<evidence type="ECO:0000256" key="4">
    <source>
        <dbReference type="ARBA" id="ARBA00004514"/>
    </source>
</evidence>
<dbReference type="GO" id="GO:1990316">
    <property type="term" value="C:Atg1/ULK1 kinase complex"/>
    <property type="evidence" value="ECO:0007669"/>
    <property type="project" value="TreeGrafter"/>
</dbReference>
<dbReference type="OMA" id="LMHTQNC"/>
<feature type="region of interest" description="Disordered" evidence="20">
    <location>
        <begin position="1076"/>
        <end position="1099"/>
    </location>
</feature>
<evidence type="ECO:0000256" key="7">
    <source>
        <dbReference type="ARBA" id="ARBA00022553"/>
    </source>
</evidence>
<dbReference type="GO" id="GO:0031090">
    <property type="term" value="C:organelle membrane"/>
    <property type="evidence" value="ECO:0007669"/>
    <property type="project" value="UniProtKB-ARBA"/>
</dbReference>
<keyword evidence="24" id="KW-1185">Reference proteome</keyword>
<evidence type="ECO:0000256" key="15">
    <source>
        <dbReference type="ARBA" id="ARBA00023306"/>
    </source>
</evidence>
<keyword evidence="6" id="KW-0963">Cytoplasm</keyword>
<keyword evidence="7" id="KW-0597">Phosphoprotein</keyword>
<keyword evidence="9" id="KW-0072">Autophagy</keyword>
<dbReference type="Pfam" id="PF04108">
    <property type="entry name" value="ATG17_like"/>
    <property type="match status" value="1"/>
</dbReference>
<dbReference type="GO" id="GO:0060090">
    <property type="term" value="F:molecular adaptor activity"/>
    <property type="evidence" value="ECO:0007669"/>
    <property type="project" value="TreeGrafter"/>
</dbReference>
<evidence type="ECO:0000256" key="12">
    <source>
        <dbReference type="ARBA" id="ARBA00023163"/>
    </source>
</evidence>
<evidence type="ECO:0000259" key="21">
    <source>
        <dbReference type="Pfam" id="PF04108"/>
    </source>
</evidence>
<evidence type="ECO:0000256" key="9">
    <source>
        <dbReference type="ARBA" id="ARBA00023006"/>
    </source>
</evidence>
<dbReference type="FunFam" id="3.10.20.90:FF:000049">
    <property type="entry name" value="RB1-inducible coiled-coil protein 1 isoform X1"/>
    <property type="match status" value="1"/>
</dbReference>
<dbReference type="GO" id="GO:0019901">
    <property type="term" value="F:protein kinase binding"/>
    <property type="evidence" value="ECO:0007669"/>
    <property type="project" value="UniProtKB-ARBA"/>
</dbReference>
<evidence type="ECO:0000313" key="24">
    <source>
        <dbReference type="Proteomes" id="UP000887568"/>
    </source>
</evidence>
<dbReference type="GO" id="GO:0005764">
    <property type="term" value="C:lysosome"/>
    <property type="evidence" value="ECO:0007669"/>
    <property type="project" value="UniProtKB-SubCell"/>
</dbReference>
<evidence type="ECO:0000256" key="11">
    <source>
        <dbReference type="ARBA" id="ARBA00023054"/>
    </source>
</evidence>
<evidence type="ECO:0000256" key="8">
    <source>
        <dbReference type="ARBA" id="ARBA00022927"/>
    </source>
</evidence>
<dbReference type="GO" id="GO:0061723">
    <property type="term" value="P:glycophagy"/>
    <property type="evidence" value="ECO:0007669"/>
    <property type="project" value="TreeGrafter"/>
</dbReference>
<dbReference type="EnsemblMetazoa" id="XM_038190250.1">
    <property type="protein sequence ID" value="XP_038046178.1"/>
    <property type="gene ID" value="LOC119720545"/>
</dbReference>
<dbReference type="CTD" id="9821"/>
<evidence type="ECO:0000256" key="6">
    <source>
        <dbReference type="ARBA" id="ARBA00022490"/>
    </source>
</evidence>
<organism evidence="23 24">
    <name type="scientific">Patiria miniata</name>
    <name type="common">Bat star</name>
    <name type="synonym">Asterina miniata</name>
    <dbReference type="NCBI Taxonomy" id="46514"/>
    <lineage>
        <taxon>Eukaryota</taxon>
        <taxon>Metazoa</taxon>
        <taxon>Echinodermata</taxon>
        <taxon>Eleutherozoa</taxon>
        <taxon>Asterozoa</taxon>
        <taxon>Asteroidea</taxon>
        <taxon>Valvatacea</taxon>
        <taxon>Valvatida</taxon>
        <taxon>Asterinidae</taxon>
        <taxon>Patiria</taxon>
    </lineage>
</organism>
<reference evidence="23" key="1">
    <citation type="submission" date="2022-11" db="UniProtKB">
        <authorList>
            <consortium name="EnsemblMetazoa"/>
        </authorList>
    </citation>
    <scope>IDENTIFICATION</scope>
</reference>
<feature type="domain" description="Autophagy-related protein 11 C-terminal" evidence="22">
    <location>
        <begin position="1262"/>
        <end position="1358"/>
    </location>
</feature>
<feature type="coiled-coil region" evidence="19">
    <location>
        <begin position="1128"/>
        <end position="1155"/>
    </location>
</feature>
<dbReference type="GO" id="GO:0034517">
    <property type="term" value="P:ribophagy"/>
    <property type="evidence" value="ECO:0007669"/>
    <property type="project" value="TreeGrafter"/>
</dbReference>
<feature type="coiled-coil region" evidence="19">
    <location>
        <begin position="897"/>
        <end position="942"/>
    </location>
</feature>
<evidence type="ECO:0000256" key="18">
    <source>
        <dbReference type="ARBA" id="ARBA00080154"/>
    </source>
</evidence>
<feature type="domain" description="Autophagy protein ATG17-like" evidence="21">
    <location>
        <begin position="121"/>
        <end position="461"/>
    </location>
</feature>
<comment type="subcellular location">
    <subcellularLocation>
        <location evidence="4">Cytoplasm</location>
        <location evidence="4">Cytosol</location>
    </subcellularLocation>
    <subcellularLocation>
        <location evidence="3">Lysosome</location>
    </subcellularLocation>
    <subcellularLocation>
        <location evidence="1">Nucleus</location>
    </subcellularLocation>
    <subcellularLocation>
        <location evidence="2">Preautophagosomal structure</location>
    </subcellularLocation>
</comment>
<evidence type="ECO:0000256" key="10">
    <source>
        <dbReference type="ARBA" id="ARBA00023015"/>
    </source>
</evidence>
<evidence type="ECO:0000256" key="14">
    <source>
        <dbReference type="ARBA" id="ARBA00023242"/>
    </source>
</evidence>
<feature type="coiled-coil region" evidence="19">
    <location>
        <begin position="1231"/>
        <end position="1258"/>
    </location>
</feature>
<evidence type="ECO:0000256" key="5">
    <source>
        <dbReference type="ARBA" id="ARBA00022448"/>
    </source>
</evidence>
<evidence type="ECO:0000313" key="23">
    <source>
        <dbReference type="EnsemblMetazoa" id="XP_038046178.1"/>
    </source>
</evidence>
<dbReference type="OrthoDB" id="447953at2759"/>
<name>A0A913Z2W8_PATMI</name>
<evidence type="ECO:0000256" key="2">
    <source>
        <dbReference type="ARBA" id="ARBA00004329"/>
    </source>
</evidence>
<dbReference type="GeneID" id="119720545"/>
<dbReference type="GO" id="GO:0008285">
    <property type="term" value="P:negative regulation of cell population proliferation"/>
    <property type="evidence" value="ECO:0007669"/>
    <property type="project" value="UniProtKB-ARBA"/>
</dbReference>
<evidence type="ECO:0000256" key="19">
    <source>
        <dbReference type="SAM" id="Coils"/>
    </source>
</evidence>
<keyword evidence="8" id="KW-0653">Protein transport</keyword>
<accession>A0A913Z2W8</accession>
<keyword evidence="12" id="KW-0804">Transcription</keyword>
<dbReference type="PANTHER" id="PTHR13222">
    <property type="entry name" value="RB1-INDUCIBLE COILED-COIL"/>
    <property type="match status" value="1"/>
</dbReference>
<dbReference type="GO" id="GO:0005634">
    <property type="term" value="C:nucleus"/>
    <property type="evidence" value="ECO:0007669"/>
    <property type="project" value="UniProtKB-SubCell"/>
</dbReference>
<keyword evidence="13" id="KW-0458">Lysosome</keyword>
<comment type="function">
    <text evidence="16">Involved in autophagy. Regulates early events but also late events of autophagosome formation through direct interaction with Atg16L1. Required for the formation of the autophagosome-like double-membrane structure that surrounds the Salmonella-containing vacuole (SCV) during S.typhimurium infection and subsequent xenophagy. Involved in repair of DNA damage caused by ionizing radiation, which subsequently improves cell survival by decreasing apoptosis. Inhibits PTK2/FAK1 and PTK2B/PYK2 kinase activity, affecting their downstream signaling pathways. Plays a role as a modulator of TGF-beta-signaling by restricting substrate specificity of RNF111. Functions as a DNA-binding transcription factor. Is a potent regulator of the RB1 pathway through induction of RB1 expression. Plays a crucial role in muscular differentiation. Plays an indispensable role in fetal hematopoiesis and in the regulation of neuronal homeostasis.</text>
</comment>
<dbReference type="PANTHER" id="PTHR13222:SF1">
    <property type="entry name" value="RB1-INDUCIBLE COILED-COIL PROTEIN 1"/>
    <property type="match status" value="1"/>
</dbReference>
<keyword evidence="11 19" id="KW-0175">Coiled coil</keyword>
<dbReference type="CDD" id="cd17060">
    <property type="entry name" value="Ubl_RB1CC1"/>
    <property type="match status" value="1"/>
</dbReference>
<sequence>MLYVFMVNTGSMLTLDMALTMESVQRLQETLATEYQLPIDKQVLLISGGQSLDPHIRVCSYSAGTDTNPIFLFSKGTIESATPPVTSSMLQSKEEKLRLQVEGLKNLPHSYSAVVARTQLALQFHDLAKDNLRQCEGLVHDQHLQQQGWMAVVANLEDITSAFDQRASAFRLSMTEFLEERPQLVTQLAEFGDVLQLLEKTPLLPCLLEECSVVNRDTLGEEGTLTLMQWISSQDQRSTLQQMAQQCSKSLDQFTQQVLDGMSTEIITTLEAVNNGSMKEVKGLGERLFGLEQLLTSAQKVLQEQAEMAQGMVQNQTRASNLNDTSVLPDLCKSHQQQLTVMYKKHCQLAEISRRCQVAKDELCHNLHVRLRWIMYVEQQISAVHSKMLVYHENLKRLRKRLEIVRQVYSAPRLYAAAVIEVCRRRSYADHFTAWAGKVCESSLLSHQSEMDKRREFATSMERHFLNVLFPGLAGEVPPLFATTPPGEFDTRLPDITNEDVVALREKLPELSHILSFQMEVLEVEDGAFLPKRLKATLSDEQTQTSMSSQEICALKSHDSEITVLKTELPDHPDREDALVSELAQQGATPQRPDSLPEGMKFLSIDSNKVSKRATPLSPDSLQSLSFQHVESFVSAATTPDLALSPLDMSTRGETPFASLLTAPEGNFYSAVTSPLDDAESPLRLPVTESSSAMLAKEVQLLKEMLQEKEALLEESQLKMEDIQHLLEERETELASVKDNNILVEDKLHVSRKGIASVAEKLETTLAKLKVDCSEMRNSIAVDKIAFGQSMATCFSKIEVMCDQVCVYESEEKSRAVHTASEQLKAQWDKESNHLKTEISQFKEQIESLKRDRLQIQDQLKDKEIELANLREKSSQDLKSLRCQMEVESRDKAALIESEKQQEIQDLLASIKEKEDAVQMMKETTEEEIDLLREHLSAEKEKCLEALRSELTGKHDRELESKLRHLQDTQLEELAEFKKTTELRVDAACQDLTETLNKAREEELNELRASAEEQHRLKLNSLLEDLAGKISQIRGAHEQAREDIRQELISARIQQQELIDSSQLRMGKMEESFITEKQSPALAAEEVRRHPPPQLSDSDLRTSNLEREQVVVLAGRQQAFNEAVSRVAASKDRTIEELRKSVAELRDQQTRNQDSIEKLLADKGDLDAEMTKALHEARESQKSLRESLLSRDTELADLQQKLQVAESKNASPAQLLVSSERDTMKTASATEGRLQALLKAKEQECNALKHQVMQLRVSPGSASRAEKISIIDISVGDLVLIFFEEPRDNYVVFSIEPTLYFVHSESLAGLDLKHHGSAGPKRQWIIGRVTDKEYCQAKKANNRFKVAIGTKFYRVKAKKYDMRQDQGSPK</sequence>
<proteinExistence type="predicted"/>
<evidence type="ECO:0000259" key="22">
    <source>
        <dbReference type="Pfam" id="PF10377"/>
    </source>
</evidence>
<evidence type="ECO:0000256" key="1">
    <source>
        <dbReference type="ARBA" id="ARBA00004123"/>
    </source>
</evidence>
<dbReference type="Gene3D" id="3.10.20.90">
    <property type="entry name" value="Phosphatidylinositol 3-kinase Catalytic Subunit, Chain A, domain 1"/>
    <property type="match status" value="1"/>
</dbReference>
<dbReference type="Pfam" id="PF10377">
    <property type="entry name" value="ATG11"/>
    <property type="match status" value="1"/>
</dbReference>
<evidence type="ECO:0000256" key="20">
    <source>
        <dbReference type="SAM" id="MobiDB-lite"/>
    </source>
</evidence>
<evidence type="ECO:0000256" key="13">
    <source>
        <dbReference type="ARBA" id="ARBA00023228"/>
    </source>
</evidence>
<dbReference type="GO" id="GO:0061709">
    <property type="term" value="P:reticulophagy"/>
    <property type="evidence" value="ECO:0007669"/>
    <property type="project" value="TreeGrafter"/>
</dbReference>
<dbReference type="InterPro" id="IPR040040">
    <property type="entry name" value="ATG11"/>
</dbReference>
<keyword evidence="5" id="KW-0813">Transport</keyword>
<dbReference type="GO" id="GO:0034045">
    <property type="term" value="C:phagophore assembly site membrane"/>
    <property type="evidence" value="ECO:0007669"/>
    <property type="project" value="TreeGrafter"/>
</dbReference>
<dbReference type="InterPro" id="IPR045326">
    <property type="entry name" value="ATG17-like_dom"/>
</dbReference>
<evidence type="ECO:0000256" key="3">
    <source>
        <dbReference type="ARBA" id="ARBA00004371"/>
    </source>
</evidence>
<feature type="coiled-coil region" evidence="19">
    <location>
        <begin position="695"/>
        <end position="779"/>
    </location>
</feature>
<dbReference type="Proteomes" id="UP000887568">
    <property type="component" value="Unplaced"/>
</dbReference>
<feature type="coiled-coil region" evidence="19">
    <location>
        <begin position="825"/>
        <end position="873"/>
    </location>
</feature>
<dbReference type="RefSeq" id="XP_038046178.1">
    <property type="nucleotide sequence ID" value="XM_038190250.1"/>
</dbReference>